<evidence type="ECO:0000256" key="6">
    <source>
        <dbReference type="ARBA" id="ARBA00023136"/>
    </source>
</evidence>
<dbReference type="GO" id="GO:0016301">
    <property type="term" value="F:kinase activity"/>
    <property type="evidence" value="ECO:0007669"/>
    <property type="project" value="UniProtKB-KW"/>
</dbReference>
<evidence type="ECO:0000313" key="10">
    <source>
        <dbReference type="EMBL" id="CDW77047.1"/>
    </source>
</evidence>
<dbReference type="GO" id="GO:0016020">
    <property type="term" value="C:membrane"/>
    <property type="evidence" value="ECO:0007669"/>
    <property type="project" value="UniProtKB-SubCell"/>
</dbReference>
<dbReference type="GO" id="GO:0016192">
    <property type="term" value="P:vesicle-mediated transport"/>
    <property type="evidence" value="ECO:0007669"/>
    <property type="project" value="InterPro"/>
</dbReference>
<gene>
    <name evidence="10" type="primary">Contig14192.g15125</name>
    <name evidence="10" type="ORF">STYLEM_6014</name>
</gene>
<keyword evidence="2 8" id="KW-0813">Transport</keyword>
<comment type="function">
    <text evidence="8">May be involved in fusion of retrograde transport vesicles derived from an endocytic compartment with the Golgi complex.</text>
</comment>
<dbReference type="InterPro" id="IPR011691">
    <property type="entry name" value="Vesicle_transpt_SFT2"/>
</dbReference>
<proteinExistence type="inferred from homology"/>
<evidence type="ECO:0000256" key="3">
    <source>
        <dbReference type="ARBA" id="ARBA00022692"/>
    </source>
</evidence>
<evidence type="ECO:0000256" key="9">
    <source>
        <dbReference type="SAM" id="MobiDB-lite"/>
    </source>
</evidence>
<dbReference type="FunCoup" id="A0A078A4F4">
    <property type="interactions" value="42"/>
</dbReference>
<dbReference type="GO" id="GO:0005737">
    <property type="term" value="C:cytoplasm"/>
    <property type="evidence" value="ECO:0007669"/>
    <property type="project" value="UniProtKB-ARBA"/>
</dbReference>
<feature type="transmembrane region" description="Helical" evidence="8">
    <location>
        <begin position="185"/>
        <end position="202"/>
    </location>
</feature>
<dbReference type="GO" id="GO:0015031">
    <property type="term" value="P:protein transport"/>
    <property type="evidence" value="ECO:0007669"/>
    <property type="project" value="UniProtKB-KW"/>
</dbReference>
<keyword evidence="6 8" id="KW-0472">Membrane</keyword>
<keyword evidence="10" id="KW-0418">Kinase</keyword>
<dbReference type="GO" id="GO:0012505">
    <property type="term" value="C:endomembrane system"/>
    <property type="evidence" value="ECO:0007669"/>
    <property type="project" value="UniProtKB-ARBA"/>
</dbReference>
<organism evidence="10 11">
    <name type="scientific">Stylonychia lemnae</name>
    <name type="common">Ciliate</name>
    <dbReference type="NCBI Taxonomy" id="5949"/>
    <lineage>
        <taxon>Eukaryota</taxon>
        <taxon>Sar</taxon>
        <taxon>Alveolata</taxon>
        <taxon>Ciliophora</taxon>
        <taxon>Intramacronucleata</taxon>
        <taxon>Spirotrichea</taxon>
        <taxon>Stichotrichia</taxon>
        <taxon>Sporadotrichida</taxon>
        <taxon>Oxytrichidae</taxon>
        <taxon>Stylonychinae</taxon>
        <taxon>Stylonychia</taxon>
    </lineage>
</organism>
<dbReference type="InParanoid" id="A0A078A4F4"/>
<keyword evidence="10" id="KW-0808">Transferase</keyword>
<evidence type="ECO:0000256" key="8">
    <source>
        <dbReference type="RuleBase" id="RU363111"/>
    </source>
</evidence>
<keyword evidence="4 8" id="KW-0653">Protein transport</keyword>
<feature type="region of interest" description="Disordered" evidence="9">
    <location>
        <begin position="18"/>
        <end position="72"/>
    </location>
</feature>
<accession>A0A078A4F4</accession>
<dbReference type="Pfam" id="PF04178">
    <property type="entry name" value="Got1"/>
    <property type="match status" value="1"/>
</dbReference>
<dbReference type="EMBL" id="CCKQ01005784">
    <property type="protein sequence ID" value="CDW77047.1"/>
    <property type="molecule type" value="Genomic_DNA"/>
</dbReference>
<feature type="transmembrane region" description="Helical" evidence="8">
    <location>
        <begin position="208"/>
        <end position="228"/>
    </location>
</feature>
<evidence type="ECO:0000256" key="5">
    <source>
        <dbReference type="ARBA" id="ARBA00022989"/>
    </source>
</evidence>
<sequence>MSGGNKKLSDLSNLSIFSSSTTQSSQSDEVNTPKWFQNLWGRTPRQTTNQSKDIELGAVSSSGSSGDKTPSNFWQSWKKQEIESNPQPNQLQNNIISSFKSKIQGAQQKIGQQVEYQRNYPIFVIMFFFGIGLIALSFFLLPYFVIAPMKFSMLLNLGSLCILGSFGFLKGFYNYFVIELLCGPRRIYAIGYILSIVLSVYASVVRKILLMTMFTLIIEIVFLLYFICSSFPGGRTGLSYIFKFVRAGCITCFKKVLHL</sequence>
<dbReference type="PANTHER" id="PTHR23137">
    <property type="entry name" value="VESICLE TRANSPORT PROTEIN-RELATED"/>
    <property type="match status" value="1"/>
</dbReference>
<keyword evidence="5 8" id="KW-1133">Transmembrane helix</keyword>
<evidence type="ECO:0000256" key="7">
    <source>
        <dbReference type="ARBA" id="ARBA00025800"/>
    </source>
</evidence>
<keyword evidence="3 8" id="KW-0812">Transmembrane</keyword>
<dbReference type="PANTHER" id="PTHR23137:SF36">
    <property type="entry name" value="VESICLE TRANSPORT PROTEIN SFT2C"/>
    <property type="match status" value="1"/>
</dbReference>
<dbReference type="OrthoDB" id="660759at2759"/>
<dbReference type="AlphaFoldDB" id="A0A078A4F4"/>
<evidence type="ECO:0000256" key="2">
    <source>
        <dbReference type="ARBA" id="ARBA00022448"/>
    </source>
</evidence>
<dbReference type="InterPro" id="IPR007305">
    <property type="entry name" value="Vesicle_transpt_Got1/SFT2"/>
</dbReference>
<reference evidence="10 11" key="1">
    <citation type="submission" date="2014-06" db="EMBL/GenBank/DDBJ databases">
        <authorList>
            <person name="Swart Estienne"/>
        </authorList>
    </citation>
    <scope>NUCLEOTIDE SEQUENCE [LARGE SCALE GENOMIC DNA]</scope>
    <source>
        <strain evidence="10 11">130c</strain>
    </source>
</reference>
<protein>
    <recommendedName>
        <fullName evidence="8">Vesicle transport protein</fullName>
    </recommendedName>
</protein>
<comment type="subcellular location">
    <subcellularLocation>
        <location evidence="1 8">Membrane</location>
        <topology evidence="1 8">Multi-pass membrane protein</topology>
    </subcellularLocation>
</comment>
<evidence type="ECO:0000313" key="11">
    <source>
        <dbReference type="Proteomes" id="UP000039865"/>
    </source>
</evidence>
<keyword evidence="11" id="KW-1185">Reference proteome</keyword>
<feature type="transmembrane region" description="Helical" evidence="8">
    <location>
        <begin position="151"/>
        <end position="173"/>
    </location>
</feature>
<comment type="similarity">
    <text evidence="7 8">Belongs to the SFT2 family.</text>
</comment>
<evidence type="ECO:0000256" key="1">
    <source>
        <dbReference type="ARBA" id="ARBA00004141"/>
    </source>
</evidence>
<feature type="transmembrane region" description="Helical" evidence="8">
    <location>
        <begin position="122"/>
        <end position="145"/>
    </location>
</feature>
<feature type="compositionally biased region" description="Low complexity" evidence="9">
    <location>
        <begin position="18"/>
        <end position="28"/>
    </location>
</feature>
<evidence type="ECO:0000256" key="4">
    <source>
        <dbReference type="ARBA" id="ARBA00022927"/>
    </source>
</evidence>
<name>A0A078A4F4_STYLE</name>
<dbReference type="Proteomes" id="UP000039865">
    <property type="component" value="Unassembled WGS sequence"/>
</dbReference>